<protein>
    <submittedName>
        <fullName evidence="4">Putative sugar nucleotidyltransferase</fullName>
    </submittedName>
</protein>
<dbReference type="PANTHER" id="PTHR43584">
    <property type="entry name" value="NUCLEOTIDYL TRANSFERASE"/>
    <property type="match status" value="1"/>
</dbReference>
<dbReference type="SUPFAM" id="SSF53448">
    <property type="entry name" value="Nucleotide-diphospho-sugar transferases"/>
    <property type="match status" value="1"/>
</dbReference>
<feature type="domain" description="MobA-like NTP transferase" evidence="3">
    <location>
        <begin position="5"/>
        <end position="128"/>
    </location>
</feature>
<name>A0A0K1Q950_9BACT</name>
<evidence type="ECO:0000256" key="1">
    <source>
        <dbReference type="ARBA" id="ARBA00022679"/>
    </source>
</evidence>
<accession>A0A0K1Q950</accession>
<dbReference type="Pfam" id="PF12804">
    <property type="entry name" value="NTP_transf_3"/>
    <property type="match status" value="1"/>
</dbReference>
<dbReference type="STRING" id="1391654.AKJ09_08613"/>
<evidence type="ECO:0000256" key="2">
    <source>
        <dbReference type="ARBA" id="ARBA00022695"/>
    </source>
</evidence>
<proteinExistence type="predicted"/>
<sequence length="251" mass="28215">MRPVLIGAGRGSRLEHRTDELPKTLVPVLGRPMLEHILDALKEAGFSRKDVVFVCGYRNDVLRERYPEFTYAHNEDWENNNILASLMCAREHLTSGFVSSYTDIVYRGSAVAAAVASPHDKVLVCDTDWRRRYIGRTRHPESDAEKMRADGSRIVEVSRTIASEAASGEFIGVAKVTPVGAQEIIEAFDEAKATCTTLGDRPFAKAYLIHLFQRMIERGSTFHRVDTHGGYMEIDTLEDLELAKTWWEGGQ</sequence>
<keyword evidence="2" id="KW-0548">Nucleotidyltransferase</keyword>
<keyword evidence="5" id="KW-1185">Reference proteome</keyword>
<dbReference type="InterPro" id="IPR025877">
    <property type="entry name" value="MobA-like_NTP_Trfase"/>
</dbReference>
<dbReference type="Gene3D" id="3.90.550.10">
    <property type="entry name" value="Spore Coat Polysaccharide Biosynthesis Protein SpsA, Chain A"/>
    <property type="match status" value="1"/>
</dbReference>
<dbReference type="RefSeq" id="WP_146652953.1">
    <property type="nucleotide sequence ID" value="NZ_CP012333.1"/>
</dbReference>
<dbReference type="Proteomes" id="UP000064967">
    <property type="component" value="Chromosome"/>
</dbReference>
<dbReference type="CDD" id="cd02523">
    <property type="entry name" value="PC_cytidylyltransferase"/>
    <property type="match status" value="1"/>
</dbReference>
<dbReference type="KEGG" id="llu:AKJ09_08613"/>
<dbReference type="GO" id="GO:0016779">
    <property type="term" value="F:nucleotidyltransferase activity"/>
    <property type="evidence" value="ECO:0007669"/>
    <property type="project" value="UniProtKB-KW"/>
</dbReference>
<dbReference type="EMBL" id="CP012333">
    <property type="protein sequence ID" value="AKV01950.1"/>
    <property type="molecule type" value="Genomic_DNA"/>
</dbReference>
<keyword evidence="1 4" id="KW-0808">Transferase</keyword>
<organism evidence="4 5">
    <name type="scientific">Labilithrix luteola</name>
    <dbReference type="NCBI Taxonomy" id="1391654"/>
    <lineage>
        <taxon>Bacteria</taxon>
        <taxon>Pseudomonadati</taxon>
        <taxon>Myxococcota</taxon>
        <taxon>Polyangia</taxon>
        <taxon>Polyangiales</taxon>
        <taxon>Labilitrichaceae</taxon>
        <taxon>Labilithrix</taxon>
    </lineage>
</organism>
<dbReference type="PANTHER" id="PTHR43584:SF8">
    <property type="entry name" value="N-ACETYLMURAMATE ALPHA-1-PHOSPHATE URIDYLYLTRANSFERASE"/>
    <property type="match status" value="1"/>
</dbReference>
<dbReference type="InterPro" id="IPR050065">
    <property type="entry name" value="GlmU-like"/>
</dbReference>
<evidence type="ECO:0000259" key="3">
    <source>
        <dbReference type="Pfam" id="PF12804"/>
    </source>
</evidence>
<gene>
    <name evidence="4" type="ORF">AKJ09_08613</name>
</gene>
<reference evidence="4 5" key="1">
    <citation type="submission" date="2015-08" db="EMBL/GenBank/DDBJ databases">
        <authorList>
            <person name="Babu N.S."/>
            <person name="Beckwith C.J."/>
            <person name="Beseler K.G."/>
            <person name="Brison A."/>
            <person name="Carone J.V."/>
            <person name="Caskin T.P."/>
            <person name="Diamond M."/>
            <person name="Durham M.E."/>
            <person name="Foxe J.M."/>
            <person name="Go M."/>
            <person name="Henderson B.A."/>
            <person name="Jones I.B."/>
            <person name="McGettigan J.A."/>
            <person name="Micheletti S.J."/>
            <person name="Nasrallah M.E."/>
            <person name="Ortiz D."/>
            <person name="Piller C.R."/>
            <person name="Privatt S.R."/>
            <person name="Schneider S.L."/>
            <person name="Sharp S."/>
            <person name="Smith T.C."/>
            <person name="Stanton J.D."/>
            <person name="Ullery H.E."/>
            <person name="Wilson R.J."/>
            <person name="Serrano M.G."/>
            <person name="Buck G."/>
            <person name="Lee V."/>
            <person name="Wang Y."/>
            <person name="Carvalho R."/>
            <person name="Voegtly L."/>
            <person name="Shi R."/>
            <person name="Duckworth R."/>
            <person name="Johnson A."/>
            <person name="Loviza R."/>
            <person name="Walstead R."/>
            <person name="Shah Z."/>
            <person name="Kiflezghi M."/>
            <person name="Wade K."/>
            <person name="Ball S.L."/>
            <person name="Bradley K.W."/>
            <person name="Asai D.J."/>
            <person name="Bowman C.A."/>
            <person name="Russell D.A."/>
            <person name="Pope W.H."/>
            <person name="Jacobs-Sera D."/>
            <person name="Hendrix R.W."/>
            <person name="Hatfull G.F."/>
        </authorList>
    </citation>
    <scope>NUCLEOTIDE SEQUENCE [LARGE SCALE GENOMIC DNA]</scope>
    <source>
        <strain evidence="4 5">DSM 27648</strain>
    </source>
</reference>
<evidence type="ECO:0000313" key="4">
    <source>
        <dbReference type="EMBL" id="AKV01950.1"/>
    </source>
</evidence>
<dbReference type="AlphaFoldDB" id="A0A0K1Q950"/>
<evidence type="ECO:0000313" key="5">
    <source>
        <dbReference type="Proteomes" id="UP000064967"/>
    </source>
</evidence>
<dbReference type="InterPro" id="IPR029044">
    <property type="entry name" value="Nucleotide-diphossugar_trans"/>
</dbReference>
<dbReference type="OrthoDB" id="9788272at2"/>